<evidence type="ECO:0000256" key="2">
    <source>
        <dbReference type="ARBA" id="ARBA00022803"/>
    </source>
</evidence>
<feature type="domain" description="HTH merR-type" evidence="4">
    <location>
        <begin position="19"/>
        <end position="85"/>
    </location>
</feature>
<comment type="caution">
    <text evidence="5">The sequence shown here is derived from an EMBL/GenBank/DDBJ whole genome shotgun (WGS) entry which is preliminary data.</text>
</comment>
<dbReference type="Proteomes" id="UP001595904">
    <property type="component" value="Unassembled WGS sequence"/>
</dbReference>
<evidence type="ECO:0000256" key="3">
    <source>
        <dbReference type="PROSITE-ProRule" id="PRU00339"/>
    </source>
</evidence>
<dbReference type="Gene3D" id="1.10.1660.10">
    <property type="match status" value="1"/>
</dbReference>
<dbReference type="PROSITE" id="PS50293">
    <property type="entry name" value="TPR_REGION"/>
    <property type="match status" value="1"/>
</dbReference>
<gene>
    <name evidence="5" type="ORF">ACFPN2_00120</name>
</gene>
<dbReference type="Pfam" id="PF13432">
    <property type="entry name" value="TPR_16"/>
    <property type="match status" value="1"/>
</dbReference>
<sequence>MKTTSVVSSPWACDPVQTFSIQDVERVLRLSPSTIRGLIKTGFVQPARGPKRQLQFSFQDLIVLRAARSLLEAKISRRRINRSLEDLRRHLPEQMPLSGLSISAVGDRVVVRDGKNHFQVDDGQYVLGLDVSVENGVIRVVEHKEPEVPPAETADDWFDKGLHLEETDARAAQAAYERAVELEPDYVGAWINLGRLLHTRHDEKKAEIVYRRGVQECGANPVLMFNLGVVLEDLGKIDDAIEAYQSAISEDPTMADGHFNLARLYEAQGKEQHAIRHLGQYRRLVSTSSDSR</sequence>
<dbReference type="EMBL" id="JBHSDU010000001">
    <property type="protein sequence ID" value="MFC4307472.1"/>
    <property type="molecule type" value="Genomic_DNA"/>
</dbReference>
<feature type="repeat" description="TPR" evidence="3">
    <location>
        <begin position="221"/>
        <end position="254"/>
    </location>
</feature>
<evidence type="ECO:0000313" key="6">
    <source>
        <dbReference type="Proteomes" id="UP001595904"/>
    </source>
</evidence>
<evidence type="ECO:0000259" key="4">
    <source>
        <dbReference type="Pfam" id="PF13411"/>
    </source>
</evidence>
<evidence type="ECO:0000256" key="1">
    <source>
        <dbReference type="ARBA" id="ARBA00022737"/>
    </source>
</evidence>
<keyword evidence="1" id="KW-0677">Repeat</keyword>
<dbReference type="Gene3D" id="1.25.40.10">
    <property type="entry name" value="Tetratricopeptide repeat domain"/>
    <property type="match status" value="1"/>
</dbReference>
<evidence type="ECO:0000313" key="5">
    <source>
        <dbReference type="EMBL" id="MFC4307472.1"/>
    </source>
</evidence>
<dbReference type="PROSITE" id="PS50005">
    <property type="entry name" value="TPR"/>
    <property type="match status" value="1"/>
</dbReference>
<organism evidence="5 6">
    <name type="scientific">Steroidobacter flavus</name>
    <dbReference type="NCBI Taxonomy" id="1842136"/>
    <lineage>
        <taxon>Bacteria</taxon>
        <taxon>Pseudomonadati</taxon>
        <taxon>Pseudomonadota</taxon>
        <taxon>Gammaproteobacteria</taxon>
        <taxon>Steroidobacterales</taxon>
        <taxon>Steroidobacteraceae</taxon>
        <taxon>Steroidobacter</taxon>
    </lineage>
</organism>
<proteinExistence type="predicted"/>
<keyword evidence="2 3" id="KW-0802">TPR repeat</keyword>
<dbReference type="Pfam" id="PF13414">
    <property type="entry name" value="TPR_11"/>
    <property type="match status" value="1"/>
</dbReference>
<dbReference type="SUPFAM" id="SSF48452">
    <property type="entry name" value="TPR-like"/>
    <property type="match status" value="1"/>
</dbReference>
<keyword evidence="6" id="KW-1185">Reference proteome</keyword>
<accession>A0ABV8SKH1</accession>
<dbReference type="RefSeq" id="WP_380593766.1">
    <property type="nucleotide sequence ID" value="NZ_JBHSDU010000001.1"/>
</dbReference>
<name>A0ABV8SKH1_9GAMM</name>
<protein>
    <submittedName>
        <fullName evidence="5">Tetratricopeptide repeat protein</fullName>
    </submittedName>
</protein>
<reference evidence="6" key="1">
    <citation type="journal article" date="2019" name="Int. J. Syst. Evol. Microbiol.">
        <title>The Global Catalogue of Microorganisms (GCM) 10K type strain sequencing project: providing services to taxonomists for standard genome sequencing and annotation.</title>
        <authorList>
            <consortium name="The Broad Institute Genomics Platform"/>
            <consortium name="The Broad Institute Genome Sequencing Center for Infectious Disease"/>
            <person name="Wu L."/>
            <person name="Ma J."/>
        </authorList>
    </citation>
    <scope>NUCLEOTIDE SEQUENCE [LARGE SCALE GENOMIC DNA]</scope>
    <source>
        <strain evidence="6">CGMCC 1.10759</strain>
    </source>
</reference>
<dbReference type="InterPro" id="IPR011990">
    <property type="entry name" value="TPR-like_helical_dom_sf"/>
</dbReference>
<dbReference type="SUPFAM" id="SSF46955">
    <property type="entry name" value="Putative DNA-binding domain"/>
    <property type="match status" value="1"/>
</dbReference>
<dbReference type="PANTHER" id="PTHR44227">
    <property type="match status" value="1"/>
</dbReference>
<dbReference type="InterPro" id="IPR019734">
    <property type="entry name" value="TPR_rpt"/>
</dbReference>
<dbReference type="Pfam" id="PF13411">
    <property type="entry name" value="MerR_1"/>
    <property type="match status" value="1"/>
</dbReference>
<dbReference type="InterPro" id="IPR052346">
    <property type="entry name" value="O-mannosyl-transferase_TMTC"/>
</dbReference>
<dbReference type="PANTHER" id="PTHR44227:SF3">
    <property type="entry name" value="PROTEIN O-MANNOSYL-TRANSFERASE TMTC4"/>
    <property type="match status" value="1"/>
</dbReference>
<dbReference type="InterPro" id="IPR009061">
    <property type="entry name" value="DNA-bd_dom_put_sf"/>
</dbReference>
<dbReference type="SMART" id="SM00028">
    <property type="entry name" value="TPR"/>
    <property type="match status" value="4"/>
</dbReference>
<dbReference type="InterPro" id="IPR000551">
    <property type="entry name" value="MerR-type_HTH_dom"/>
</dbReference>